<dbReference type="GO" id="GO:0006888">
    <property type="term" value="P:endoplasmic reticulum to Golgi vesicle-mediated transport"/>
    <property type="evidence" value="ECO:0007669"/>
    <property type="project" value="TreeGrafter"/>
</dbReference>
<evidence type="ECO:0000256" key="10">
    <source>
        <dbReference type="ARBA" id="ARBA00023329"/>
    </source>
</evidence>
<dbReference type="InterPro" id="IPR011990">
    <property type="entry name" value="TPR-like_helical_dom_sf"/>
</dbReference>
<comment type="subcellular location">
    <subcellularLocation>
        <location evidence="2">Cytoplasmic vesicle</location>
        <location evidence="2">COPI-coated vesicle membrane</location>
        <topology evidence="2">Peripheral membrane protein</topology>
        <orientation evidence="2">Cytoplasmic side</orientation>
    </subcellularLocation>
    <subcellularLocation>
        <location evidence="1">Golgi apparatus membrane</location>
        <topology evidence="1">Peripheral membrane protein</topology>
        <orientation evidence="1">Cytoplasmic side</orientation>
    </subcellularLocation>
</comment>
<evidence type="ECO:0000256" key="5">
    <source>
        <dbReference type="ARBA" id="ARBA00022490"/>
    </source>
</evidence>
<dbReference type="InterPro" id="IPR006822">
    <property type="entry name" value="Coatomer_esu"/>
</dbReference>
<keyword evidence="10 11" id="KW-0968">Cytoplasmic vesicle</keyword>
<dbReference type="GO" id="GO:0015031">
    <property type="term" value="P:protein transport"/>
    <property type="evidence" value="ECO:0007669"/>
    <property type="project" value="UniProtKB-UniRule"/>
</dbReference>
<evidence type="ECO:0000256" key="9">
    <source>
        <dbReference type="ARBA" id="ARBA00023136"/>
    </source>
</evidence>
<dbReference type="GO" id="GO:0006891">
    <property type="term" value="P:intra-Golgi vesicle-mediated transport"/>
    <property type="evidence" value="ECO:0007669"/>
    <property type="project" value="TreeGrafter"/>
</dbReference>
<organism evidence="12">
    <name type="scientific">Phaeocystis cordata</name>
    <dbReference type="NCBI Taxonomy" id="118079"/>
    <lineage>
        <taxon>Eukaryota</taxon>
        <taxon>Haptista</taxon>
        <taxon>Haptophyta</taxon>
        <taxon>Prymnesiophyceae</taxon>
        <taxon>Phaeocystales</taxon>
        <taxon>Phaeocystaceae</taxon>
        <taxon>Phaeocystis</taxon>
    </lineage>
</organism>
<dbReference type="GO" id="GO:0005198">
    <property type="term" value="F:structural molecule activity"/>
    <property type="evidence" value="ECO:0007669"/>
    <property type="project" value="UniProtKB-UniRule"/>
</dbReference>
<dbReference type="PIRSF" id="PIRSF016478">
    <property type="entry name" value="Coatomer_esu"/>
    <property type="match status" value="1"/>
</dbReference>
<evidence type="ECO:0000256" key="7">
    <source>
        <dbReference type="ARBA" id="ARBA00022927"/>
    </source>
</evidence>
<accession>A0A7S1HQK1</accession>
<evidence type="ECO:0000256" key="6">
    <source>
        <dbReference type="ARBA" id="ARBA00022892"/>
    </source>
</evidence>
<keyword evidence="9 11" id="KW-0472">Membrane</keyword>
<dbReference type="Gene3D" id="1.25.40.10">
    <property type="entry name" value="Tetratricopeptide repeat domain"/>
    <property type="match status" value="1"/>
</dbReference>
<evidence type="ECO:0000256" key="3">
    <source>
        <dbReference type="ARBA" id="ARBA00008827"/>
    </source>
</evidence>
<dbReference type="SUPFAM" id="SSF48452">
    <property type="entry name" value="TPR-like"/>
    <property type="match status" value="1"/>
</dbReference>
<dbReference type="Pfam" id="PF04733">
    <property type="entry name" value="Coatomer_E"/>
    <property type="match status" value="1"/>
</dbReference>
<dbReference type="GO" id="GO:0000139">
    <property type="term" value="C:Golgi membrane"/>
    <property type="evidence" value="ECO:0007669"/>
    <property type="project" value="UniProtKB-SubCell"/>
</dbReference>
<evidence type="ECO:0000256" key="4">
    <source>
        <dbReference type="ARBA" id="ARBA00022448"/>
    </source>
</evidence>
<evidence type="ECO:0000256" key="11">
    <source>
        <dbReference type="PIRNR" id="PIRNR016478"/>
    </source>
</evidence>
<keyword evidence="8 11" id="KW-0333">Golgi apparatus</keyword>
<proteinExistence type="inferred from homology"/>
<keyword evidence="5 11" id="KW-0963">Cytoplasm</keyword>
<sequence length="293" mass="32079">MADGPRDLLYALRNNFHLGSYQAAIGEAQDLQHDDLGGAETVERDVFMYRAYIEVGQPQVALSEITDDSPMALQACKLLATVRTDPSQKESIVAQVTEWLSDPAYSSNLLVCELCGEIYAATELYEEALKCCSSAGSLELLALAIQVALQIERPDVAKKLLDVMQQKDDDAPLTQLANAWVNIALGGEAITEATYIFQELGDRFNWTPKLLNGAATCNMVMGKFDEAEKQVLEALSKDPTQADSLANLVTICLYTNKPTEAHLNKLKAADPNHPLVRKLDSLEEKFTHAAAAF</sequence>
<dbReference type="PANTHER" id="PTHR10805:SF0">
    <property type="entry name" value="COATOMER SUBUNIT EPSILON"/>
    <property type="match status" value="1"/>
</dbReference>
<dbReference type="GO" id="GO:0006890">
    <property type="term" value="P:retrograde vesicle-mediated transport, Golgi to endoplasmic reticulum"/>
    <property type="evidence" value="ECO:0007669"/>
    <property type="project" value="UniProtKB-UniRule"/>
</dbReference>
<dbReference type="AlphaFoldDB" id="A0A7S1HQK1"/>
<comment type="similarity">
    <text evidence="3 11">Belongs to the COPE family.</text>
</comment>
<protein>
    <recommendedName>
        <fullName evidence="11">Coatomer subunit epsilon</fullName>
    </recommendedName>
</protein>
<gene>
    <name evidence="12" type="ORF">PCOR1465_LOCUS868</name>
</gene>
<evidence type="ECO:0000256" key="1">
    <source>
        <dbReference type="ARBA" id="ARBA00004255"/>
    </source>
</evidence>
<evidence type="ECO:0000256" key="8">
    <source>
        <dbReference type="ARBA" id="ARBA00023034"/>
    </source>
</evidence>
<evidence type="ECO:0000313" key="12">
    <source>
        <dbReference type="EMBL" id="CAD8988079.1"/>
    </source>
</evidence>
<evidence type="ECO:0000256" key="2">
    <source>
        <dbReference type="ARBA" id="ARBA00004347"/>
    </source>
</evidence>
<reference evidence="12" key="1">
    <citation type="submission" date="2021-01" db="EMBL/GenBank/DDBJ databases">
        <authorList>
            <person name="Corre E."/>
            <person name="Pelletier E."/>
            <person name="Niang G."/>
            <person name="Scheremetjew M."/>
            <person name="Finn R."/>
            <person name="Kale V."/>
            <person name="Holt S."/>
            <person name="Cochrane G."/>
            <person name="Meng A."/>
            <person name="Brown T."/>
            <person name="Cohen L."/>
        </authorList>
    </citation>
    <scope>NUCLEOTIDE SEQUENCE</scope>
    <source>
        <strain evidence="12">RCC1383</strain>
    </source>
</reference>
<keyword evidence="4 11" id="KW-0813">Transport</keyword>
<comment type="function">
    <text evidence="11">The coatomer is a cytosolic protein complex that binds to dilysine motifs and reversibly associates with Golgi non-clathrin-coated vesicles, which further mediate biosynthetic protein transport from the ER, via the Golgi up to the trans Golgi network. The coatomer complex is required for budding from Golgi membranes, and is essential for the retrograde Golgi-to-ER transport of dilysine-tagged proteins.</text>
</comment>
<keyword evidence="7 11" id="KW-0653">Protein transport</keyword>
<keyword evidence="6 11" id="KW-0931">ER-Golgi transport</keyword>
<dbReference type="PANTHER" id="PTHR10805">
    <property type="entry name" value="COATOMER SUBUNIT EPSILON"/>
    <property type="match status" value="1"/>
</dbReference>
<dbReference type="EMBL" id="HBFZ01001308">
    <property type="protein sequence ID" value="CAD8988079.1"/>
    <property type="molecule type" value="Transcribed_RNA"/>
</dbReference>
<dbReference type="GO" id="GO:0030126">
    <property type="term" value="C:COPI vesicle coat"/>
    <property type="evidence" value="ECO:0007669"/>
    <property type="project" value="TreeGrafter"/>
</dbReference>
<name>A0A7S1HQK1_9EUKA</name>